<comment type="caution">
    <text evidence="2">The sequence shown here is derived from an EMBL/GenBank/DDBJ whole genome shotgun (WGS) entry which is preliminary data.</text>
</comment>
<dbReference type="GO" id="GO:0003677">
    <property type="term" value="F:DNA binding"/>
    <property type="evidence" value="ECO:0007669"/>
    <property type="project" value="InterPro"/>
</dbReference>
<dbReference type="SUPFAM" id="SSF47413">
    <property type="entry name" value="lambda repressor-like DNA-binding domains"/>
    <property type="match status" value="1"/>
</dbReference>
<dbReference type="PATRIC" id="fig|595434.4.peg.5108"/>
<dbReference type="InterPro" id="IPR010982">
    <property type="entry name" value="Lambda_DNA-bd_dom_sf"/>
</dbReference>
<evidence type="ECO:0000313" key="3">
    <source>
        <dbReference type="Proteomes" id="UP000036367"/>
    </source>
</evidence>
<name>A0A0J1B669_RHOIS</name>
<dbReference type="OrthoDB" id="288015at2"/>
<proteinExistence type="predicted"/>
<dbReference type="Pfam" id="PF13560">
    <property type="entry name" value="HTH_31"/>
    <property type="match status" value="1"/>
</dbReference>
<feature type="domain" description="HTH cro/C1-type" evidence="1">
    <location>
        <begin position="17"/>
        <end position="75"/>
    </location>
</feature>
<dbReference type="EMBL" id="LECT01000044">
    <property type="protein sequence ID" value="KLU02310.1"/>
    <property type="molecule type" value="Genomic_DNA"/>
</dbReference>
<protein>
    <submittedName>
        <fullName evidence="2">Transcriptional control</fullName>
    </submittedName>
</protein>
<dbReference type="PROSITE" id="PS50943">
    <property type="entry name" value="HTH_CROC1"/>
    <property type="match status" value="1"/>
</dbReference>
<accession>A0A0J1B669</accession>
<organism evidence="2 3">
    <name type="scientific">Rhodopirellula islandica</name>
    <dbReference type="NCBI Taxonomy" id="595434"/>
    <lineage>
        <taxon>Bacteria</taxon>
        <taxon>Pseudomonadati</taxon>
        <taxon>Planctomycetota</taxon>
        <taxon>Planctomycetia</taxon>
        <taxon>Pirellulales</taxon>
        <taxon>Pirellulaceae</taxon>
        <taxon>Rhodopirellula</taxon>
    </lineage>
</organism>
<dbReference type="CDD" id="cd00093">
    <property type="entry name" value="HTH_XRE"/>
    <property type="match status" value="1"/>
</dbReference>
<gene>
    <name evidence="2" type="ORF">RISK_005376</name>
</gene>
<evidence type="ECO:0000259" key="1">
    <source>
        <dbReference type="PROSITE" id="PS50943"/>
    </source>
</evidence>
<dbReference type="STRING" id="595434.RISK_005376"/>
<dbReference type="InterPro" id="IPR001387">
    <property type="entry name" value="Cro/C1-type_HTH"/>
</dbReference>
<dbReference type="AlphaFoldDB" id="A0A0J1B669"/>
<dbReference type="Gene3D" id="1.10.260.40">
    <property type="entry name" value="lambda repressor-like DNA-binding domains"/>
    <property type="match status" value="1"/>
</dbReference>
<dbReference type="Proteomes" id="UP000036367">
    <property type="component" value="Unassembled WGS sequence"/>
</dbReference>
<dbReference type="SMART" id="SM00530">
    <property type="entry name" value="HTH_XRE"/>
    <property type="match status" value="1"/>
</dbReference>
<sequence length="119" mass="13629">MNRKSNDRKSRDFGERVRQLRMAASLTQQQVADQTGVSVSYISKVENDRLHFGDYPSEKFIHKLAGELKADEDELLLLADKVPVSIRKRIRQRPELFRKLAAMDKQSLDAIESVVDANT</sequence>
<evidence type="ECO:0000313" key="2">
    <source>
        <dbReference type="EMBL" id="KLU02310.1"/>
    </source>
</evidence>
<reference evidence="2" key="1">
    <citation type="submission" date="2015-05" db="EMBL/GenBank/DDBJ databases">
        <title>Permanent draft genome of Rhodopirellula islandicus K833.</title>
        <authorList>
            <person name="Kizina J."/>
            <person name="Richter M."/>
            <person name="Glockner F.O."/>
            <person name="Harder J."/>
        </authorList>
    </citation>
    <scope>NUCLEOTIDE SEQUENCE [LARGE SCALE GENOMIC DNA]</scope>
    <source>
        <strain evidence="2">K833</strain>
    </source>
</reference>
<keyword evidence="3" id="KW-1185">Reference proteome</keyword>